<sequence>MELTETQRILEQLAQYSRTYYTRDYEEFTSEWIGNILTELKSAPYVDSRALAPPSDPFMTLSKLERIESLKPYDEVLPMDKEAVTLVKKAMPPKVSPKRLRTERAANNINAYPPTEVPALDPDFILFARSRNHLTALGKRIYRKKLPSGVGALNATHIPGSLTIEDVDAPISVDETLNVEYQLKERNEVYVVVEPLLRLYKKPERSRRPGHRFTEDSKATAGPHNLTALPDVISTDLKLPSSDDSISRQNMRVVDGWETIYSSPPPSQESRASTETVMIDELGMPSTPDTDPPLVELVQNSQQEPPLFPRSRRIGGRDGVRPHILKYQTLNSFLSSVLPTFPEAKPRPRDVIASSPNPATSLVGQTSVKDEIVDPDFEDGVDADIKRLCSQAASYSEILEDRIDDKAIELMEVPSLPEPTEHQPHSWIPTIFTELVTPSPAANVGLPRPFMKKAPGKHSISLALSWVYVILWLLLVLDAQKSQRTFTVTEQLPPLSQVLDLDTPLDSSPELLQSIVEEVERLFRKCSIPVSEENPMDEPPESPEPYLAILDSNDLPLVKSPLDQHLLLLSRLERCRALGKRKSEDVDDIEEAHSPVVERIDFKSSHGSRKRVRTVSPTPSPETCGGAGELRGDHDMSGMGVTTTINAHSDVNFEEDKENWDPSFHTTSDPINPPSDDIMLFEWDNQRLYQPSNTASFVAQDDYDMDSQLAIENFGEEPVYATFDPLLTETQPCPPAIDSALPSPRPLPPSHPPIHDRDTAIIERSDEISQEPRLSFDALQAEKGLFSHSMGILDFTRLRCVKISEPQQDQYTKMDVASTTTPLDSSSVVQVEEPQTAPPDLFGKNTFTLDDVDTTPPSTVHHYMASLDVLQKRALTKSLNSSNCLVGLIERTTLGGVHLIVDCSTAIIFVPLLALPSECSTWIERVAVQSWKYNRIHIVFEAYPESCALKSQVTASELYAYTPPILKAVKKFSRDIEISEACNSKSSECLVTYSFADSVLDAARLVRHVGNLAEEQDVTGGAIWGDRQWLENEHKDEGDLENVAGLNPFSSALILSQVSVEDFLRMSSQARLDHFGSYLGDVLNEDIEIRVLNIMEKDTGSAMLYEDIIDKIIDLSSSDFHNLASLCRVSRAFAQIARKHLYKDLDLTPPAPTLDEYRLRELRAKAQRRQATLDHNHLQEFVRSLTFSVEVGCNSDAYTHNLGWMSVAAQIKSNIQHVNLAVWGQGRLLKFRNRFATYSVRSQVEEILGSSSLKSITLDFHSPAPLLSLSLPAFPDWILRSISFSINKVNVNSWNGHWNDYNGPVRVGDLGSTPAVVNVEVEQRRPRHLEDLSLMIDEQFGIDEKFAHWFERLTGPCFKLHLSKTKKVTIGRYAPGDDFFWRIPEEASNSLEELAITSRFCRARNLSLRPNLFAQYQMLHTLSFNVSYITGTSDSIAGTASYHFLMEIFTQTLPSTLGRVVINLWLGRIEEYALPKTFDSEGEGSDSDRENFTCWRKLDEALNEHQSLKSVIVNLEWATTPKSPGRTAFPVPASVQQERWRDGLNVFLEKWKELFGRIERRRILDLRYTCTQVAPIYIKSVDDV</sequence>
<comment type="caution">
    <text evidence="2">The sequence shown here is derived from an EMBL/GenBank/DDBJ whole genome shotgun (WGS) entry which is preliminary data.</text>
</comment>
<protein>
    <submittedName>
        <fullName evidence="2">Uncharacterized protein</fullName>
    </submittedName>
</protein>
<accession>A0A9W8JA84</accession>
<dbReference type="EMBL" id="JANBPK010001039">
    <property type="protein sequence ID" value="KAJ2927048.1"/>
    <property type="molecule type" value="Genomic_DNA"/>
</dbReference>
<feature type="compositionally biased region" description="Basic and acidic residues" evidence="1">
    <location>
        <begin position="205"/>
        <end position="218"/>
    </location>
</feature>
<organism evidence="2 3">
    <name type="scientific">Candolleomyces eurysporus</name>
    <dbReference type="NCBI Taxonomy" id="2828524"/>
    <lineage>
        <taxon>Eukaryota</taxon>
        <taxon>Fungi</taxon>
        <taxon>Dikarya</taxon>
        <taxon>Basidiomycota</taxon>
        <taxon>Agaricomycotina</taxon>
        <taxon>Agaricomycetes</taxon>
        <taxon>Agaricomycetidae</taxon>
        <taxon>Agaricales</taxon>
        <taxon>Agaricineae</taxon>
        <taxon>Psathyrellaceae</taxon>
        <taxon>Candolleomyces</taxon>
    </lineage>
</organism>
<evidence type="ECO:0000256" key="1">
    <source>
        <dbReference type="SAM" id="MobiDB-lite"/>
    </source>
</evidence>
<evidence type="ECO:0000313" key="3">
    <source>
        <dbReference type="Proteomes" id="UP001140091"/>
    </source>
</evidence>
<proteinExistence type="predicted"/>
<evidence type="ECO:0000313" key="2">
    <source>
        <dbReference type="EMBL" id="KAJ2927048.1"/>
    </source>
</evidence>
<dbReference type="Proteomes" id="UP001140091">
    <property type="component" value="Unassembled WGS sequence"/>
</dbReference>
<feature type="region of interest" description="Disordered" evidence="1">
    <location>
        <begin position="205"/>
        <end position="227"/>
    </location>
</feature>
<keyword evidence="3" id="KW-1185">Reference proteome</keyword>
<feature type="non-terminal residue" evidence="2">
    <location>
        <position position="1584"/>
    </location>
</feature>
<feature type="region of interest" description="Disordered" evidence="1">
    <location>
        <begin position="603"/>
        <end position="633"/>
    </location>
</feature>
<reference evidence="2" key="1">
    <citation type="submission" date="2022-06" db="EMBL/GenBank/DDBJ databases">
        <title>Genome Sequence of Candolleomyces eurysporus.</title>
        <authorList>
            <person name="Buettner E."/>
        </authorList>
    </citation>
    <scope>NUCLEOTIDE SEQUENCE</scope>
    <source>
        <strain evidence="2">VTCC 930004</strain>
    </source>
</reference>
<dbReference type="OrthoDB" id="2422840at2759"/>
<name>A0A9W8JA84_9AGAR</name>
<gene>
    <name evidence="2" type="ORF">H1R20_g10052</name>
</gene>